<dbReference type="InterPro" id="IPR011701">
    <property type="entry name" value="MFS"/>
</dbReference>
<feature type="transmembrane region" description="Helical" evidence="6">
    <location>
        <begin position="69"/>
        <end position="89"/>
    </location>
</feature>
<feature type="transmembrane region" description="Helical" evidence="6">
    <location>
        <begin position="129"/>
        <end position="153"/>
    </location>
</feature>
<dbReference type="EMBL" id="PRDS01000001">
    <property type="protein sequence ID" value="PPB82313.1"/>
    <property type="molecule type" value="Genomic_DNA"/>
</dbReference>
<evidence type="ECO:0000256" key="3">
    <source>
        <dbReference type="ARBA" id="ARBA00022692"/>
    </source>
</evidence>
<feature type="transmembrane region" description="Helical" evidence="6">
    <location>
        <begin position="95"/>
        <end position="117"/>
    </location>
</feature>
<dbReference type="PANTHER" id="PTHR43124:SF3">
    <property type="entry name" value="CHLORAMPHENICOL EFFLUX PUMP RV0191"/>
    <property type="match status" value="1"/>
</dbReference>
<keyword evidence="9" id="KW-1185">Reference proteome</keyword>
<evidence type="ECO:0000256" key="5">
    <source>
        <dbReference type="ARBA" id="ARBA00023136"/>
    </source>
</evidence>
<evidence type="ECO:0000256" key="4">
    <source>
        <dbReference type="ARBA" id="ARBA00022989"/>
    </source>
</evidence>
<comment type="subcellular location">
    <subcellularLocation>
        <location evidence="1">Cell membrane</location>
        <topology evidence="1">Multi-pass membrane protein</topology>
    </subcellularLocation>
</comment>
<dbReference type="RefSeq" id="WP_104068880.1">
    <property type="nucleotide sequence ID" value="NZ_PRDS01000001.1"/>
</dbReference>
<reference evidence="8 9" key="1">
    <citation type="submission" date="2018-01" db="EMBL/GenBank/DDBJ databases">
        <title>Genomic Encyclopedia of Archaeal and Bacterial Type Strains, Phase II (KMG-II): from individual species to whole genera.</title>
        <authorList>
            <person name="Goeker M."/>
        </authorList>
    </citation>
    <scope>NUCLEOTIDE SEQUENCE [LARGE SCALE GENOMIC DNA]</scope>
    <source>
        <strain evidence="8 9">DSM 12048</strain>
    </source>
</reference>
<feature type="transmembrane region" description="Helical" evidence="6">
    <location>
        <begin position="295"/>
        <end position="315"/>
    </location>
</feature>
<feature type="transmembrane region" description="Helical" evidence="6">
    <location>
        <begin position="366"/>
        <end position="387"/>
    </location>
</feature>
<evidence type="ECO:0000313" key="9">
    <source>
        <dbReference type="Proteomes" id="UP000239736"/>
    </source>
</evidence>
<dbReference type="GO" id="GO:0022857">
    <property type="term" value="F:transmembrane transporter activity"/>
    <property type="evidence" value="ECO:0007669"/>
    <property type="project" value="InterPro"/>
</dbReference>
<dbReference type="InterPro" id="IPR036259">
    <property type="entry name" value="MFS_trans_sf"/>
</dbReference>
<dbReference type="Proteomes" id="UP000239736">
    <property type="component" value="Unassembled WGS sequence"/>
</dbReference>
<keyword evidence="2" id="KW-1003">Cell membrane</keyword>
<dbReference type="GO" id="GO:0005886">
    <property type="term" value="C:plasma membrane"/>
    <property type="evidence" value="ECO:0007669"/>
    <property type="project" value="UniProtKB-SubCell"/>
</dbReference>
<gene>
    <name evidence="8" type="ORF">LV82_00241</name>
</gene>
<feature type="domain" description="Major facilitator superfamily (MFS) profile" evidence="7">
    <location>
        <begin position="4"/>
        <end position="393"/>
    </location>
</feature>
<feature type="transmembrane region" description="Helical" evidence="6">
    <location>
        <begin position="271"/>
        <end position="289"/>
    </location>
</feature>
<evidence type="ECO:0000256" key="1">
    <source>
        <dbReference type="ARBA" id="ARBA00004651"/>
    </source>
</evidence>
<dbReference type="InterPro" id="IPR050189">
    <property type="entry name" value="MFS_Efflux_Transporters"/>
</dbReference>
<evidence type="ECO:0000313" key="8">
    <source>
        <dbReference type="EMBL" id="PPB82313.1"/>
    </source>
</evidence>
<keyword evidence="4 6" id="KW-1133">Transmembrane helix</keyword>
<evidence type="ECO:0000256" key="2">
    <source>
        <dbReference type="ARBA" id="ARBA00022475"/>
    </source>
</evidence>
<dbReference type="SUPFAM" id="SSF103473">
    <property type="entry name" value="MFS general substrate transporter"/>
    <property type="match status" value="1"/>
</dbReference>
<dbReference type="Pfam" id="PF07690">
    <property type="entry name" value="MFS_1"/>
    <property type="match status" value="2"/>
</dbReference>
<protein>
    <submittedName>
        <fullName evidence="8">Putative MFS family arabinose efflux permease</fullName>
    </submittedName>
</protein>
<organism evidence="8 9">
    <name type="scientific">Albidovulum inexpectatum</name>
    <dbReference type="NCBI Taxonomy" id="196587"/>
    <lineage>
        <taxon>Bacteria</taxon>
        <taxon>Pseudomonadati</taxon>
        <taxon>Pseudomonadota</taxon>
        <taxon>Alphaproteobacteria</taxon>
        <taxon>Rhodobacterales</taxon>
        <taxon>Paracoccaceae</taxon>
        <taxon>Albidovulum</taxon>
    </lineage>
</organism>
<keyword evidence="3 6" id="KW-0812">Transmembrane</keyword>
<feature type="transmembrane region" description="Helical" evidence="6">
    <location>
        <begin position="40"/>
        <end position="62"/>
    </location>
</feature>
<dbReference type="Gene3D" id="1.20.1250.20">
    <property type="entry name" value="MFS general substrate transporter like domains"/>
    <property type="match status" value="2"/>
</dbReference>
<accession>A0A2S5JLM1</accession>
<feature type="transmembrane region" description="Helical" evidence="6">
    <location>
        <begin position="159"/>
        <end position="179"/>
    </location>
</feature>
<evidence type="ECO:0000259" key="7">
    <source>
        <dbReference type="PROSITE" id="PS50850"/>
    </source>
</evidence>
<name>A0A2S5JLM1_9RHOB</name>
<dbReference type="OrthoDB" id="272777at2"/>
<feature type="transmembrane region" description="Helical" evidence="6">
    <location>
        <begin position="233"/>
        <end position="259"/>
    </location>
</feature>
<dbReference type="InterPro" id="IPR020846">
    <property type="entry name" value="MFS_dom"/>
</dbReference>
<dbReference type="PROSITE" id="PS50850">
    <property type="entry name" value="MFS"/>
    <property type="match status" value="1"/>
</dbReference>
<keyword evidence="5 6" id="KW-0472">Membrane</keyword>
<feature type="transmembrane region" description="Helical" evidence="6">
    <location>
        <begin position="199"/>
        <end position="221"/>
    </location>
</feature>
<feature type="transmembrane region" description="Helical" evidence="6">
    <location>
        <begin position="327"/>
        <end position="346"/>
    </location>
</feature>
<dbReference type="PANTHER" id="PTHR43124">
    <property type="entry name" value="PURINE EFFLUX PUMP PBUE"/>
    <property type="match status" value="1"/>
</dbReference>
<proteinExistence type="predicted"/>
<evidence type="ECO:0000256" key="6">
    <source>
        <dbReference type="SAM" id="Phobius"/>
    </source>
</evidence>
<sequence length="403" mass="41640">MRAGLVFLVAAYVLSQFYRAFLAVLSPVLQADLRLEPGDLAISSGIWFIAFAAMQMPVGAALDRLGPRLTASVLLGLGGGGGAMVFAMAQGAMGLHVAMALIGMGCAPVLMASYYIFARTFPPAAFGALAGAVIGIGSLGNIAGAAPLAWFVQAVGWRAALWALAAVAIAISLALWTFVRDPEPAVAPEGARGSLLDILRLPGMWAILPLMAVNYAPAAAIRGLWAGPYLSEVFGASAIVIGNVTLAMALAMVLGNFAYGPMDRLLGSRKRLVFMGNLGAALCLSALVVAPSAGLWPAALALAGLGLFGSSFPAIMAHGRAFFPPHLVGRGVTFLNMFSIGGAGVMQFASRPVYQAAVESGPADQAFSRLFLFFLVPLAVGLVLYLFSREAPATLPHSMGEGR</sequence>
<dbReference type="AlphaFoldDB" id="A0A2S5JLM1"/>
<comment type="caution">
    <text evidence="8">The sequence shown here is derived from an EMBL/GenBank/DDBJ whole genome shotgun (WGS) entry which is preliminary data.</text>
</comment>